<dbReference type="EMBL" id="OU594957">
    <property type="protein sequence ID" value="CAG9281907.1"/>
    <property type="molecule type" value="Genomic_DNA"/>
</dbReference>
<dbReference type="Proteomes" id="UP000836788">
    <property type="component" value="Chromosome 16"/>
</dbReference>
<dbReference type="SUPFAM" id="SSF54518">
    <property type="entry name" value="Tubby C-terminal domain-like"/>
    <property type="match status" value="1"/>
</dbReference>
<keyword evidence="2" id="KW-0732">Signal</keyword>
<sequence length="271" mass="30705">MVLSTVQVITMRAFLLLLLSNLPNFSCCWVPMYAPCRALHRRSTEIGVKNILSDIGDMLFGGDLVPQATLPYGKSLDVVNADESTVYAVQERGISFSGEDFDVWDTLTNTQRYWVRGAMLHLPGKDKMRILGPDSQVKAILERKMPSLKPTYDIYRGYGNEKIGWIEKKTFALMDTFEVFVEAEKRGPFGSSTPAFKIEGDFLDYRFSFKNSKEEVVAKVKKDGWVQFDAFNHYQIEVAPGMDPLLVIACACAIDEEFDEEHKKESLAKKD</sequence>
<dbReference type="InterPro" id="IPR025659">
    <property type="entry name" value="Tubby-like_C"/>
</dbReference>
<proteinExistence type="inferred from homology"/>
<protein>
    <recommendedName>
        <fullName evidence="4">Phospholipid scramblase</fullName>
    </recommendedName>
</protein>
<organism evidence="3">
    <name type="scientific">Phaeodactylum tricornutum</name>
    <name type="common">Diatom</name>
    <dbReference type="NCBI Taxonomy" id="2850"/>
    <lineage>
        <taxon>Eukaryota</taxon>
        <taxon>Sar</taxon>
        <taxon>Stramenopiles</taxon>
        <taxon>Ochrophyta</taxon>
        <taxon>Bacillariophyta</taxon>
        <taxon>Bacillariophyceae</taxon>
        <taxon>Bacillariophycidae</taxon>
        <taxon>Naviculales</taxon>
        <taxon>Phaeodactylaceae</taxon>
        <taxon>Phaeodactylum</taxon>
    </lineage>
</organism>
<dbReference type="Pfam" id="PF04525">
    <property type="entry name" value="LOR"/>
    <property type="match status" value="1"/>
</dbReference>
<feature type="signal peptide" evidence="2">
    <location>
        <begin position="1"/>
        <end position="28"/>
    </location>
</feature>
<evidence type="ECO:0000313" key="3">
    <source>
        <dbReference type="EMBL" id="CAG9281907.1"/>
    </source>
</evidence>
<evidence type="ECO:0000256" key="2">
    <source>
        <dbReference type="SAM" id="SignalP"/>
    </source>
</evidence>
<gene>
    <name evidence="3" type="ORF">PTTT1_LOCUS17920</name>
</gene>
<name>A0A8J9X342_PHATR</name>
<dbReference type="InterPro" id="IPR007612">
    <property type="entry name" value="LOR"/>
</dbReference>
<reference evidence="3" key="1">
    <citation type="submission" date="2022-02" db="EMBL/GenBank/DDBJ databases">
        <authorList>
            <person name="Giguere J D."/>
        </authorList>
    </citation>
    <scope>NUCLEOTIDE SEQUENCE</scope>
    <source>
        <strain evidence="3">CCAP 1055/1</strain>
    </source>
</reference>
<evidence type="ECO:0008006" key="4">
    <source>
        <dbReference type="Google" id="ProtNLM"/>
    </source>
</evidence>
<dbReference type="InterPro" id="IPR038595">
    <property type="entry name" value="LOR_sf"/>
</dbReference>
<accession>A0A8J9X342</accession>
<feature type="chain" id="PRO_5035429941" description="Phospholipid scramblase" evidence="2">
    <location>
        <begin position="29"/>
        <end position="271"/>
    </location>
</feature>
<dbReference type="Gene3D" id="2.40.160.200">
    <property type="entry name" value="LURP1-related"/>
    <property type="match status" value="1"/>
</dbReference>
<comment type="similarity">
    <text evidence="1">Belongs to the LOR family.</text>
</comment>
<dbReference type="AlphaFoldDB" id="A0A8J9X342"/>
<evidence type="ECO:0000256" key="1">
    <source>
        <dbReference type="ARBA" id="ARBA00005437"/>
    </source>
</evidence>